<evidence type="ECO:0000313" key="3">
    <source>
        <dbReference type="Proteomes" id="UP000777440"/>
    </source>
</evidence>
<name>A0ABS7I4E5_9MICO</name>
<dbReference type="Gene3D" id="3.40.50.2300">
    <property type="match status" value="1"/>
</dbReference>
<dbReference type="RefSeq" id="WP_220340508.1">
    <property type="nucleotide sequence ID" value="NZ_JAEUAX010000014.1"/>
</dbReference>
<dbReference type="PANTHER" id="PTHR11717">
    <property type="entry name" value="LOW MOLECULAR WEIGHT PROTEIN TYROSINE PHOSPHATASE"/>
    <property type="match status" value="1"/>
</dbReference>
<sequence length="187" mass="20395">MTEGLGSILFVCTGNVCRSPYLEWGLRGALESTGGPAIRLSSAGLAPLTGHPMSSPLLDRLLDRGIDASEFRARGLTEAMVTRADVVLTAARGHRQFLVRQLPSAATRTFTVLQFARLLRALPSREGAGADLPTLARLAHQARGTAGASTEHDDIEDPWKRSRRVYARSAAKMDEVLERVLEHLIRR</sequence>
<accession>A0ABS7I4E5</accession>
<gene>
    <name evidence="2" type="ORF">JNB61_17845</name>
</gene>
<protein>
    <submittedName>
        <fullName evidence="2">Low molecular weight phosphatase family protein</fullName>
    </submittedName>
</protein>
<proteinExistence type="predicted"/>
<dbReference type="PANTHER" id="PTHR11717:SF31">
    <property type="entry name" value="LOW MOLECULAR WEIGHT PROTEIN-TYROSINE-PHOSPHATASE ETP-RELATED"/>
    <property type="match status" value="1"/>
</dbReference>
<keyword evidence="3" id="KW-1185">Reference proteome</keyword>
<dbReference type="InterPro" id="IPR036196">
    <property type="entry name" value="Ptyr_pPase_sf"/>
</dbReference>
<comment type="caution">
    <text evidence="2">The sequence shown here is derived from an EMBL/GenBank/DDBJ whole genome shotgun (WGS) entry which is preliminary data.</text>
</comment>
<dbReference type="InterPro" id="IPR023485">
    <property type="entry name" value="Ptyr_pPase"/>
</dbReference>
<dbReference type="SMART" id="SM00226">
    <property type="entry name" value="LMWPc"/>
    <property type="match status" value="1"/>
</dbReference>
<evidence type="ECO:0000259" key="1">
    <source>
        <dbReference type="SMART" id="SM00226"/>
    </source>
</evidence>
<organism evidence="2 3">
    <name type="scientific">Microbacterium ureisolvens</name>
    <dbReference type="NCBI Taxonomy" id="2781186"/>
    <lineage>
        <taxon>Bacteria</taxon>
        <taxon>Bacillati</taxon>
        <taxon>Actinomycetota</taxon>
        <taxon>Actinomycetes</taxon>
        <taxon>Micrococcales</taxon>
        <taxon>Microbacteriaceae</taxon>
        <taxon>Microbacterium</taxon>
    </lineage>
</organism>
<feature type="domain" description="Phosphotyrosine protein phosphatase I" evidence="1">
    <location>
        <begin position="6"/>
        <end position="183"/>
    </location>
</feature>
<dbReference type="Pfam" id="PF01451">
    <property type="entry name" value="LMWPc"/>
    <property type="match status" value="1"/>
</dbReference>
<dbReference type="EMBL" id="JAEUAX010000014">
    <property type="protein sequence ID" value="MBW9111635.1"/>
    <property type="molecule type" value="Genomic_DNA"/>
</dbReference>
<reference evidence="2 3" key="1">
    <citation type="journal article" date="2021" name="MBio">
        <title>Poor Competitiveness of Bradyrhizobium in Pigeon Pea Root Colonization in Indian Soils.</title>
        <authorList>
            <person name="Chalasani D."/>
            <person name="Basu A."/>
            <person name="Pullabhotla S.V.S.R.N."/>
            <person name="Jorrin B."/>
            <person name="Neal A.L."/>
            <person name="Poole P.S."/>
            <person name="Podile A.R."/>
            <person name="Tkacz A."/>
        </authorList>
    </citation>
    <scope>NUCLEOTIDE SEQUENCE [LARGE SCALE GENOMIC DNA]</scope>
    <source>
        <strain evidence="2 3">HU12</strain>
    </source>
</reference>
<dbReference type="Proteomes" id="UP000777440">
    <property type="component" value="Unassembled WGS sequence"/>
</dbReference>
<dbReference type="SUPFAM" id="SSF52788">
    <property type="entry name" value="Phosphotyrosine protein phosphatases I"/>
    <property type="match status" value="1"/>
</dbReference>
<dbReference type="InterPro" id="IPR050438">
    <property type="entry name" value="LMW_PTPase"/>
</dbReference>
<evidence type="ECO:0000313" key="2">
    <source>
        <dbReference type="EMBL" id="MBW9111635.1"/>
    </source>
</evidence>